<evidence type="ECO:0000313" key="2">
    <source>
        <dbReference type="EMBL" id="MFA1609914.1"/>
    </source>
</evidence>
<comment type="caution">
    <text evidence="2">The sequence shown here is derived from an EMBL/GenBank/DDBJ whole genome shotgun (WGS) entry which is preliminary data.</text>
</comment>
<feature type="transmembrane region" description="Helical" evidence="1">
    <location>
        <begin position="20"/>
        <end position="40"/>
    </location>
</feature>
<dbReference type="RefSeq" id="WP_372387043.1">
    <property type="nucleotide sequence ID" value="NZ_JBGNYA010000001.1"/>
</dbReference>
<proteinExistence type="predicted"/>
<dbReference type="EMBL" id="JBGNYA010000001">
    <property type="protein sequence ID" value="MFA1609914.1"/>
    <property type="molecule type" value="Genomic_DNA"/>
</dbReference>
<evidence type="ECO:0000256" key="1">
    <source>
        <dbReference type="SAM" id="Phobius"/>
    </source>
</evidence>
<organism evidence="2 3">
    <name type="scientific">Halobellus rubicundus</name>
    <dbReference type="NCBI Taxonomy" id="2996466"/>
    <lineage>
        <taxon>Archaea</taxon>
        <taxon>Methanobacteriati</taxon>
        <taxon>Methanobacteriota</taxon>
        <taxon>Stenosarchaea group</taxon>
        <taxon>Halobacteria</taxon>
        <taxon>Halobacteriales</taxon>
        <taxon>Haloferacaceae</taxon>
        <taxon>Halobellus</taxon>
    </lineage>
</organism>
<evidence type="ECO:0008006" key="4">
    <source>
        <dbReference type="Google" id="ProtNLM"/>
    </source>
</evidence>
<keyword evidence="3" id="KW-1185">Reference proteome</keyword>
<protein>
    <recommendedName>
        <fullName evidence="4">ABC transporter permease</fullName>
    </recommendedName>
</protein>
<sequence>MSTLRTAFEMGVREYARTPVLLALLAFLPVYLILVFAWVMPESRAAVEVPVQGAMSVEMATLTTVLTTPMAAAFVGGAAGLFLMQSASAVDGRLALVGADASEIVAARAGVLVLAAAAGSVVSVGVLSTVASVERGLWYLLATFLVGLLYGGVGALVGLALNRLAGIYVLMFGPFLDLFLAQSPLTDETHVLAPLLPGHFPMKLAFDAALTARVRPANLWFSLAYLTVLALVVGAAFRRAIRVD</sequence>
<feature type="transmembrane region" description="Helical" evidence="1">
    <location>
        <begin position="137"/>
        <end position="160"/>
    </location>
</feature>
<gene>
    <name evidence="2" type="ORF">OS889_02695</name>
</gene>
<name>A0ABD5MBF0_9EURY</name>
<dbReference type="AlphaFoldDB" id="A0ABD5MBF0"/>
<feature type="transmembrane region" description="Helical" evidence="1">
    <location>
        <begin position="105"/>
        <end position="131"/>
    </location>
</feature>
<dbReference type="Proteomes" id="UP001570511">
    <property type="component" value="Unassembled WGS sequence"/>
</dbReference>
<feature type="transmembrane region" description="Helical" evidence="1">
    <location>
        <begin position="60"/>
        <end position="84"/>
    </location>
</feature>
<feature type="transmembrane region" description="Helical" evidence="1">
    <location>
        <begin position="167"/>
        <end position="185"/>
    </location>
</feature>
<keyword evidence="1" id="KW-0472">Membrane</keyword>
<accession>A0ABD5MBF0</accession>
<keyword evidence="1" id="KW-1133">Transmembrane helix</keyword>
<reference evidence="2 3" key="1">
    <citation type="submission" date="2024-08" db="EMBL/GenBank/DDBJ databases">
        <title>Halobellus sp. MBLA0158 whole genome sequence.</title>
        <authorList>
            <person name="Hwang C.Y."/>
            <person name="Cho E.-S."/>
            <person name="Seo M.-J."/>
        </authorList>
    </citation>
    <scope>NUCLEOTIDE SEQUENCE [LARGE SCALE GENOMIC DNA]</scope>
    <source>
        <strain evidence="2 3">MBLA0158</strain>
    </source>
</reference>
<keyword evidence="1" id="KW-0812">Transmembrane</keyword>
<feature type="transmembrane region" description="Helical" evidence="1">
    <location>
        <begin position="219"/>
        <end position="237"/>
    </location>
</feature>
<evidence type="ECO:0000313" key="3">
    <source>
        <dbReference type="Proteomes" id="UP001570511"/>
    </source>
</evidence>